<evidence type="ECO:0000313" key="1">
    <source>
        <dbReference type="EMBL" id="CCM06136.1"/>
    </source>
</evidence>
<dbReference type="InParanoid" id="J4ICB8"/>
<dbReference type="Proteomes" id="UP000006352">
    <property type="component" value="Unassembled WGS sequence"/>
</dbReference>
<dbReference type="EMBL" id="HE797226">
    <property type="protein sequence ID" value="CCM06136.1"/>
    <property type="molecule type" value="Genomic_DNA"/>
</dbReference>
<dbReference type="GeneID" id="24101047"/>
<dbReference type="HOGENOM" id="CLU_3175391_0_0_1"/>
<dbReference type="RefSeq" id="XP_012185419.1">
    <property type="nucleotide sequence ID" value="XM_012330029.1"/>
</dbReference>
<protein>
    <submittedName>
        <fullName evidence="1">Uncharacterized protein</fullName>
    </submittedName>
</protein>
<dbReference type="AlphaFoldDB" id="J4ICB8"/>
<keyword evidence="2" id="KW-1185">Reference proteome</keyword>
<reference evidence="1 2" key="1">
    <citation type="journal article" date="2012" name="Appl. Environ. Microbiol.">
        <title>Short-read sequencing for genomic analysis of the brown rot fungus Fibroporia radiculosa.</title>
        <authorList>
            <person name="Tang J.D."/>
            <person name="Perkins A.D."/>
            <person name="Sonstegard T.S."/>
            <person name="Schroeder S.G."/>
            <person name="Burgess S.C."/>
            <person name="Diehl S.V."/>
        </authorList>
    </citation>
    <scope>NUCLEOTIDE SEQUENCE [LARGE SCALE GENOMIC DNA]</scope>
    <source>
        <strain evidence="1 2">TFFH 294</strain>
    </source>
</reference>
<evidence type="ECO:0000313" key="2">
    <source>
        <dbReference type="Proteomes" id="UP000006352"/>
    </source>
</evidence>
<proteinExistence type="predicted"/>
<sequence length="47" mass="5299">MPLSFSTSGLGNYQIGWLAIDKGDMTEWCIMYILTTWDFSSSSKSQT</sequence>
<organism evidence="1 2">
    <name type="scientific">Fibroporia radiculosa</name>
    <dbReference type="NCBI Taxonomy" id="599839"/>
    <lineage>
        <taxon>Eukaryota</taxon>
        <taxon>Fungi</taxon>
        <taxon>Dikarya</taxon>
        <taxon>Basidiomycota</taxon>
        <taxon>Agaricomycotina</taxon>
        <taxon>Agaricomycetes</taxon>
        <taxon>Polyporales</taxon>
        <taxon>Fibroporiaceae</taxon>
        <taxon>Fibroporia</taxon>
    </lineage>
</organism>
<name>J4ICB8_9APHY</name>
<accession>J4ICB8</accession>
<gene>
    <name evidence="1" type="ORF">FIBRA_08386</name>
</gene>